<dbReference type="AlphaFoldDB" id="A0A7E4ZVL9"/>
<evidence type="ECO:0000256" key="1">
    <source>
        <dbReference type="SAM" id="MobiDB-lite"/>
    </source>
</evidence>
<protein>
    <submittedName>
        <fullName evidence="3">Peptidase_M13_N domain-containing protein</fullName>
    </submittedName>
</protein>
<evidence type="ECO:0000313" key="3">
    <source>
        <dbReference type="WBParaSite" id="Pan_g1995.t1"/>
    </source>
</evidence>
<evidence type="ECO:0000313" key="2">
    <source>
        <dbReference type="Proteomes" id="UP000492821"/>
    </source>
</evidence>
<proteinExistence type="predicted"/>
<reference evidence="2" key="1">
    <citation type="journal article" date="2013" name="Genetics">
        <title>The draft genome and transcriptome of Panagrellus redivivus are shaped by the harsh demands of a free-living lifestyle.</title>
        <authorList>
            <person name="Srinivasan J."/>
            <person name="Dillman A.R."/>
            <person name="Macchietto M.G."/>
            <person name="Heikkinen L."/>
            <person name="Lakso M."/>
            <person name="Fracchia K.M."/>
            <person name="Antoshechkin I."/>
            <person name="Mortazavi A."/>
            <person name="Wong G."/>
            <person name="Sternberg P.W."/>
        </authorList>
    </citation>
    <scope>NUCLEOTIDE SEQUENCE [LARGE SCALE GENOMIC DNA]</scope>
    <source>
        <strain evidence="2">MT8872</strain>
    </source>
</reference>
<keyword evidence="2" id="KW-1185">Reference proteome</keyword>
<dbReference type="WBParaSite" id="Pan_g1995.t1">
    <property type="protein sequence ID" value="Pan_g1995.t1"/>
    <property type="gene ID" value="Pan_g1995"/>
</dbReference>
<organism evidence="2 3">
    <name type="scientific">Panagrellus redivivus</name>
    <name type="common">Microworm</name>
    <dbReference type="NCBI Taxonomy" id="6233"/>
    <lineage>
        <taxon>Eukaryota</taxon>
        <taxon>Metazoa</taxon>
        <taxon>Ecdysozoa</taxon>
        <taxon>Nematoda</taxon>
        <taxon>Chromadorea</taxon>
        <taxon>Rhabditida</taxon>
        <taxon>Tylenchina</taxon>
        <taxon>Panagrolaimomorpha</taxon>
        <taxon>Panagrolaimoidea</taxon>
        <taxon>Panagrolaimidae</taxon>
        <taxon>Panagrellus</taxon>
    </lineage>
</organism>
<accession>A0A7E4ZVL9</accession>
<dbReference type="Proteomes" id="UP000492821">
    <property type="component" value="Unassembled WGS sequence"/>
</dbReference>
<sequence>MAEDGESSAPEASTPGNELTQLTTTDQTNPSVFYVNPRTLTVTLGPSSDEDAIRFCGYIDETDLAKAAQLVRDACLRQEDGIRGDKYNSDLHDALGYYKQRDIIADYGRQSTDSSSTIRSVYPNIPILLPNEEDDLWRDPPSRGNLDTHNWCIRRFSWLHVPLPEIFNYTAAIMRNRVTQGLLHTLLRHAHQWEAHIPALTPLLDKVKKYRAQIETISNPWKTYEDVQYLLYEFDKNFLRKPYDKINYEELQIFSDMQMLIYDFIWNNTSVYNYVGEGCSPNGYLRVLFNTKTANGDDTVMFVAMSNALYYKEANFYPDDRPFRTIVTVFFDDRNTAIDQCVMKMFTLANDKNFNRVVTEMWNYNRPREDKTRYSRLNRFQ</sequence>
<name>A0A7E4ZVL9_PANRE</name>
<reference evidence="3" key="2">
    <citation type="submission" date="2020-10" db="UniProtKB">
        <authorList>
            <consortium name="WormBaseParasite"/>
        </authorList>
    </citation>
    <scope>IDENTIFICATION</scope>
</reference>
<feature type="compositionally biased region" description="Polar residues" evidence="1">
    <location>
        <begin position="10"/>
        <end position="31"/>
    </location>
</feature>
<feature type="region of interest" description="Disordered" evidence="1">
    <location>
        <begin position="1"/>
        <end position="31"/>
    </location>
</feature>